<dbReference type="AlphaFoldDB" id="A0A0M4EG24"/>
<dbReference type="PANTHER" id="PTHR24406">
    <property type="entry name" value="TRANSCRIPTIONAL REPRESSOR CTCFL-RELATED"/>
    <property type="match status" value="1"/>
</dbReference>
<dbReference type="InterPro" id="IPR036236">
    <property type="entry name" value="Znf_C2H2_sf"/>
</dbReference>
<feature type="domain" description="C2H2-type" evidence="9">
    <location>
        <begin position="422"/>
        <end position="449"/>
    </location>
</feature>
<evidence type="ECO:0000256" key="6">
    <source>
        <dbReference type="ARBA" id="ARBA00023242"/>
    </source>
</evidence>
<dbReference type="SMART" id="SM00355">
    <property type="entry name" value="ZnF_C2H2"/>
    <property type="match status" value="8"/>
</dbReference>
<dbReference type="PROSITE" id="PS51029">
    <property type="entry name" value="MADF"/>
    <property type="match status" value="1"/>
</dbReference>
<dbReference type="InterPro" id="IPR006578">
    <property type="entry name" value="MADF-dom"/>
</dbReference>
<dbReference type="FunFam" id="3.30.160.60:FF:000110">
    <property type="entry name" value="Zinc finger protein-like"/>
    <property type="match status" value="1"/>
</dbReference>
<feature type="domain" description="C2H2-type" evidence="9">
    <location>
        <begin position="363"/>
        <end position="391"/>
    </location>
</feature>
<feature type="domain" description="C2H2-type" evidence="9">
    <location>
        <begin position="482"/>
        <end position="511"/>
    </location>
</feature>
<dbReference type="GO" id="GO:0003677">
    <property type="term" value="F:DNA binding"/>
    <property type="evidence" value="ECO:0007669"/>
    <property type="project" value="UniProtKB-ARBA"/>
</dbReference>
<keyword evidence="3" id="KW-0677">Repeat</keyword>
<keyword evidence="12" id="KW-1185">Reference proteome</keyword>
<evidence type="ECO:0000259" key="10">
    <source>
        <dbReference type="PROSITE" id="PS51029"/>
    </source>
</evidence>
<accession>A0A0M4EG24</accession>
<dbReference type="FunFam" id="3.30.160.60:FF:002526">
    <property type="entry name" value="Zinc finger protein"/>
    <property type="match status" value="1"/>
</dbReference>
<evidence type="ECO:0000256" key="2">
    <source>
        <dbReference type="ARBA" id="ARBA00022723"/>
    </source>
</evidence>
<feature type="domain" description="MADF" evidence="10">
    <location>
        <begin position="144"/>
        <end position="235"/>
    </location>
</feature>
<evidence type="ECO:0000256" key="7">
    <source>
        <dbReference type="PROSITE-ProRule" id="PRU00042"/>
    </source>
</evidence>
<sequence>MVICGNVLASSNFEEFILTCTYCTSECDVKVNLEKWQEFVLHVSSAHKFANQKVETDNIEIKTEDDNKICLAESEFVELPTYSSNDDDEYSEYSDEDEVSSQGDSGDADGSSQVNVDDDGVQNAFAPTRKFNPTFYRRSPRITQFIEMYNAYPCLWDPNCSSYHQKEKRTTAYRELHEQMKRTLNIHISLYKVKQCISSLHTQYGAITRQKHTTKLSKLPLYYHERYSFLGERCDTAQTESDEDSGDSKIKLVFTEANEMTTFFIELYSKFPHLYDSTNINYACLNERMSAYIEMTEMLTNKFPLGNITHYDVYDTVLYLRIWYSRKIKALNETHAVGLVEAEKAYIDACKRFLRAKTFRQQLPCSVCQKSFSTDHVLQAHQYREHKLGKGGWFKCNLCENHFDRRCHLQQHNQRVHLGKTFNCNVCDRNFSFSSQLVAHMRTHDEKHIAKPFVCEFCGKSFKQKIQMTNHVTAVHTKIRAFKCTMEPCTKDFLTKRDLKDHIKAHLNIRDKVCEICQKAFTSANALVKHRHIHKEKKLQCSLCDTRFAERVSLGVHMKRTHKIIRNNLNVADAMDMETPHYSQTFPPRHTENISTLNKQ</sequence>
<feature type="domain" description="C2H2-type" evidence="9">
    <location>
        <begin position="512"/>
        <end position="539"/>
    </location>
</feature>
<feature type="domain" description="C2H2-type" evidence="9">
    <location>
        <begin position="539"/>
        <end position="567"/>
    </location>
</feature>
<protein>
    <submittedName>
        <fullName evidence="11">Az2</fullName>
    </submittedName>
</protein>
<dbReference type="Proteomes" id="UP000494163">
    <property type="component" value="Chromosome 2R"/>
</dbReference>
<feature type="domain" description="C2H2-type" evidence="9">
    <location>
        <begin position="394"/>
        <end position="422"/>
    </location>
</feature>
<dbReference type="PROSITE" id="PS00028">
    <property type="entry name" value="ZINC_FINGER_C2H2_1"/>
    <property type="match status" value="7"/>
</dbReference>
<dbReference type="InterPro" id="IPR050888">
    <property type="entry name" value="ZnF_C2H2-type_TF"/>
</dbReference>
<evidence type="ECO:0000256" key="5">
    <source>
        <dbReference type="ARBA" id="ARBA00022833"/>
    </source>
</evidence>
<evidence type="ECO:0000256" key="1">
    <source>
        <dbReference type="ARBA" id="ARBA00004123"/>
    </source>
</evidence>
<evidence type="ECO:0000256" key="3">
    <source>
        <dbReference type="ARBA" id="ARBA00022737"/>
    </source>
</evidence>
<evidence type="ECO:0000256" key="4">
    <source>
        <dbReference type="ARBA" id="ARBA00022771"/>
    </source>
</evidence>
<evidence type="ECO:0000259" key="9">
    <source>
        <dbReference type="PROSITE" id="PS50157"/>
    </source>
</evidence>
<name>A0A0M4EG24_DROBS</name>
<dbReference type="OMA" id="QHNQRVH"/>
<dbReference type="EMBL" id="CP012524">
    <property type="protein sequence ID" value="ALC42414.1"/>
    <property type="molecule type" value="Genomic_DNA"/>
</dbReference>
<keyword evidence="6" id="KW-0539">Nucleus</keyword>
<evidence type="ECO:0000313" key="11">
    <source>
        <dbReference type="EMBL" id="ALC42414.1"/>
    </source>
</evidence>
<evidence type="ECO:0000256" key="8">
    <source>
        <dbReference type="SAM" id="MobiDB-lite"/>
    </source>
</evidence>
<gene>
    <name evidence="11" type="ORF">Dbus_chr2Rg1993</name>
</gene>
<dbReference type="PROSITE" id="PS50157">
    <property type="entry name" value="ZINC_FINGER_C2H2_2"/>
    <property type="match status" value="7"/>
</dbReference>
<evidence type="ECO:0000313" key="12">
    <source>
        <dbReference type="Proteomes" id="UP000494163"/>
    </source>
</evidence>
<dbReference type="Pfam" id="PF10545">
    <property type="entry name" value="MADF_DNA_bdg"/>
    <property type="match status" value="2"/>
</dbReference>
<feature type="region of interest" description="Disordered" evidence="8">
    <location>
        <begin position="580"/>
        <end position="600"/>
    </location>
</feature>
<dbReference type="GO" id="GO:0008270">
    <property type="term" value="F:zinc ion binding"/>
    <property type="evidence" value="ECO:0007669"/>
    <property type="project" value="UniProtKB-KW"/>
</dbReference>
<dbReference type="GO" id="GO:0005634">
    <property type="term" value="C:nucleus"/>
    <property type="evidence" value="ECO:0007669"/>
    <property type="project" value="UniProtKB-SubCell"/>
</dbReference>
<dbReference type="STRING" id="30019.A0A0M4EG24"/>
<keyword evidence="5" id="KW-0862">Zinc</keyword>
<dbReference type="OrthoDB" id="6077919at2759"/>
<keyword evidence="2" id="KW-0479">Metal-binding</keyword>
<feature type="compositionally biased region" description="Acidic residues" evidence="8">
    <location>
        <begin position="85"/>
        <end position="99"/>
    </location>
</feature>
<dbReference type="Gene3D" id="3.30.160.60">
    <property type="entry name" value="Classic Zinc Finger"/>
    <property type="match status" value="5"/>
</dbReference>
<feature type="domain" description="C2H2-type" evidence="9">
    <location>
        <begin position="453"/>
        <end position="481"/>
    </location>
</feature>
<dbReference type="SUPFAM" id="SSF57667">
    <property type="entry name" value="beta-beta-alpha zinc fingers"/>
    <property type="match status" value="3"/>
</dbReference>
<dbReference type="SMART" id="SM00595">
    <property type="entry name" value="MADF"/>
    <property type="match status" value="2"/>
</dbReference>
<reference evidence="11 12" key="1">
    <citation type="submission" date="2015-08" db="EMBL/GenBank/DDBJ databases">
        <title>Ancestral chromatin configuration constrains chromatin evolution on differentiating sex chromosomes in Drosophila.</title>
        <authorList>
            <person name="Zhou Q."/>
            <person name="Bachtrog D."/>
        </authorList>
    </citation>
    <scope>NUCLEOTIDE SEQUENCE [LARGE SCALE GENOMIC DNA]</scope>
    <source>
        <tissue evidence="11">Whole larvae</tissue>
    </source>
</reference>
<comment type="subcellular location">
    <subcellularLocation>
        <location evidence="1">Nucleus</location>
    </subcellularLocation>
</comment>
<feature type="compositionally biased region" description="Low complexity" evidence="8">
    <location>
        <begin position="100"/>
        <end position="113"/>
    </location>
</feature>
<dbReference type="InterPro" id="IPR013087">
    <property type="entry name" value="Znf_C2H2_type"/>
</dbReference>
<proteinExistence type="predicted"/>
<organism evidence="11 12">
    <name type="scientific">Drosophila busckii</name>
    <name type="common">Fruit fly</name>
    <dbReference type="NCBI Taxonomy" id="30019"/>
    <lineage>
        <taxon>Eukaryota</taxon>
        <taxon>Metazoa</taxon>
        <taxon>Ecdysozoa</taxon>
        <taxon>Arthropoda</taxon>
        <taxon>Hexapoda</taxon>
        <taxon>Insecta</taxon>
        <taxon>Pterygota</taxon>
        <taxon>Neoptera</taxon>
        <taxon>Endopterygota</taxon>
        <taxon>Diptera</taxon>
        <taxon>Brachycera</taxon>
        <taxon>Muscomorpha</taxon>
        <taxon>Ephydroidea</taxon>
        <taxon>Drosophilidae</taxon>
        <taxon>Drosophila</taxon>
    </lineage>
</organism>
<dbReference type="Pfam" id="PF00096">
    <property type="entry name" value="zf-C2H2"/>
    <property type="match status" value="3"/>
</dbReference>
<feature type="region of interest" description="Disordered" evidence="8">
    <location>
        <begin position="81"/>
        <end position="125"/>
    </location>
</feature>
<keyword evidence="4 7" id="KW-0863">Zinc-finger</keyword>